<dbReference type="InterPro" id="IPR052713">
    <property type="entry name" value="FeoA"/>
</dbReference>
<protein>
    <submittedName>
        <fullName evidence="3">Ferrous iron transport protein A</fullName>
    </submittedName>
</protein>
<reference evidence="3" key="1">
    <citation type="submission" date="2017-10" db="EMBL/GenBank/DDBJ databases">
        <title>Whole genome sequencing of members of genus Pseudoxanthomonas.</title>
        <authorList>
            <person name="Kumar S."/>
            <person name="Bansal K."/>
            <person name="Kaur A."/>
            <person name="Patil P."/>
            <person name="Sharma S."/>
            <person name="Patil P.B."/>
        </authorList>
    </citation>
    <scope>NUCLEOTIDE SEQUENCE</scope>
    <source>
        <strain evidence="3">DSM 22914</strain>
    </source>
</reference>
<keyword evidence="1" id="KW-0408">Iron</keyword>
<evidence type="ECO:0000313" key="3">
    <source>
        <dbReference type="EMBL" id="KAF1689531.1"/>
    </source>
</evidence>
<gene>
    <name evidence="3" type="ORF">CR938_05415</name>
</gene>
<name>A0A921P1E1_9GAMM</name>
<evidence type="ECO:0000256" key="1">
    <source>
        <dbReference type="ARBA" id="ARBA00023004"/>
    </source>
</evidence>
<accession>A0A921P1E1</accession>
<comment type="caution">
    <text evidence="3">The sequence shown here is derived from an EMBL/GenBank/DDBJ whole genome shotgun (WGS) entry which is preliminary data.</text>
</comment>
<dbReference type="OrthoDB" id="559009at2"/>
<organism evidence="3 4">
    <name type="scientific">Pseudoxanthomonas taiwanensis</name>
    <dbReference type="NCBI Taxonomy" id="176598"/>
    <lineage>
        <taxon>Bacteria</taxon>
        <taxon>Pseudomonadati</taxon>
        <taxon>Pseudomonadota</taxon>
        <taxon>Gammaproteobacteria</taxon>
        <taxon>Lysobacterales</taxon>
        <taxon>Lysobacteraceae</taxon>
        <taxon>Pseudoxanthomonas</taxon>
    </lineage>
</organism>
<dbReference type="SMART" id="SM00899">
    <property type="entry name" value="FeoA"/>
    <property type="match status" value="1"/>
</dbReference>
<feature type="domain" description="Ferrous iron transporter FeoA-like" evidence="2">
    <location>
        <begin position="14"/>
        <end position="90"/>
    </location>
</feature>
<evidence type="ECO:0000259" key="2">
    <source>
        <dbReference type="SMART" id="SM00899"/>
    </source>
</evidence>
<proteinExistence type="predicted"/>
<dbReference type="SUPFAM" id="SSF50037">
    <property type="entry name" value="C-terminal domain of transcriptional repressors"/>
    <property type="match status" value="1"/>
</dbReference>
<dbReference type="PANTHER" id="PTHR42954">
    <property type="entry name" value="FE(2+) TRANSPORT PROTEIN A"/>
    <property type="match status" value="1"/>
</dbReference>
<dbReference type="InterPro" id="IPR038157">
    <property type="entry name" value="FeoA_core_dom"/>
</dbReference>
<dbReference type="Proteomes" id="UP000717981">
    <property type="component" value="Unassembled WGS sequence"/>
</dbReference>
<dbReference type="GO" id="GO:0046914">
    <property type="term" value="F:transition metal ion binding"/>
    <property type="evidence" value="ECO:0007669"/>
    <property type="project" value="InterPro"/>
</dbReference>
<dbReference type="AlphaFoldDB" id="A0A921P1E1"/>
<sequence>MLQLRTVLDYESAVTLSDLPPRTPVVVQSVEDRSPNDPVARRLRELGFVAGEPVEIVARGPFGAEPLLVQVGFTRFALRRAEAARVRVGRPQEAGA</sequence>
<evidence type="ECO:0000313" key="4">
    <source>
        <dbReference type="Proteomes" id="UP000717981"/>
    </source>
</evidence>
<dbReference type="Gene3D" id="2.30.30.90">
    <property type="match status" value="1"/>
</dbReference>
<dbReference type="Pfam" id="PF04023">
    <property type="entry name" value="FeoA"/>
    <property type="match status" value="1"/>
</dbReference>
<keyword evidence="4" id="KW-1185">Reference proteome</keyword>
<dbReference type="InterPro" id="IPR008988">
    <property type="entry name" value="Transcriptional_repressor_C"/>
</dbReference>
<dbReference type="EMBL" id="PDWK01000019">
    <property type="protein sequence ID" value="KAF1689531.1"/>
    <property type="molecule type" value="Genomic_DNA"/>
</dbReference>
<dbReference type="InterPro" id="IPR007167">
    <property type="entry name" value="Fe-transptr_FeoA-like"/>
</dbReference>
<dbReference type="PANTHER" id="PTHR42954:SF2">
    <property type="entry name" value="FE(2+) TRANSPORT PROTEIN A"/>
    <property type="match status" value="1"/>
</dbReference>